<comment type="miscellaneous">
    <text evidence="3">In the RecBCD complex, RecB has a slow 3'-5' helicase, an exonuclease activity and loads RecA onto ssDNA, RecD has a fast 5'-3' helicase activity, while RecC stimulates the ATPase and processivity of the RecB helicase and contributes to recognition of the Chi site.</text>
</comment>
<dbReference type="AlphaFoldDB" id="A0A238TBH6"/>
<proteinExistence type="inferred from homology"/>
<dbReference type="GO" id="GO:0043139">
    <property type="term" value="F:5'-3' DNA helicase activity"/>
    <property type="evidence" value="ECO:0007669"/>
    <property type="project" value="UniProtKB-UniRule"/>
</dbReference>
<keyword evidence="3 6" id="KW-0378">Hydrolase</keyword>
<dbReference type="InterPro" id="IPR027417">
    <property type="entry name" value="P-loop_NTPase"/>
</dbReference>
<dbReference type="GO" id="GO:0000724">
    <property type="term" value="P:double-strand break repair via homologous recombination"/>
    <property type="evidence" value="ECO:0007669"/>
    <property type="project" value="UniProtKB-UniRule"/>
</dbReference>
<dbReference type="Proteomes" id="UP000215450">
    <property type="component" value="Unassembled WGS sequence"/>
</dbReference>
<keyword evidence="1 3" id="KW-0547">Nucleotide-binding</keyword>
<name>A0A238TBH6_9NEIS</name>
<keyword evidence="3" id="KW-0238">DNA-binding</keyword>
<dbReference type="RefSeq" id="WP_095062676.1">
    <property type="nucleotide sequence ID" value="NZ_FXUV02000026.1"/>
</dbReference>
<dbReference type="EMBL" id="FXUV01000023">
    <property type="protein sequence ID" value="SMQ12489.1"/>
    <property type="molecule type" value="Genomic_DNA"/>
</dbReference>
<evidence type="ECO:0000259" key="4">
    <source>
        <dbReference type="SMART" id="SM00382"/>
    </source>
</evidence>
<dbReference type="InterPro" id="IPR006344">
    <property type="entry name" value="RecD"/>
</dbReference>
<accession>A0A238TBH6</accession>
<dbReference type="GO" id="GO:0005524">
    <property type="term" value="F:ATP binding"/>
    <property type="evidence" value="ECO:0007669"/>
    <property type="project" value="UniProtKB-UniRule"/>
</dbReference>
<keyword evidence="3" id="KW-0227">DNA damage</keyword>
<comment type="catalytic activity">
    <reaction evidence="3">
        <text>ATP + H2O = ADP + phosphate + H(+)</text>
        <dbReference type="Rhea" id="RHEA:13065"/>
        <dbReference type="ChEBI" id="CHEBI:15377"/>
        <dbReference type="ChEBI" id="CHEBI:15378"/>
        <dbReference type="ChEBI" id="CHEBI:30616"/>
        <dbReference type="ChEBI" id="CHEBI:43474"/>
        <dbReference type="ChEBI" id="CHEBI:456216"/>
        <dbReference type="EC" id="5.6.2.3"/>
    </reaction>
</comment>
<dbReference type="CDD" id="cd18809">
    <property type="entry name" value="SF1_C_RecD"/>
    <property type="match status" value="1"/>
</dbReference>
<evidence type="ECO:0000313" key="7">
    <source>
        <dbReference type="Proteomes" id="UP000215450"/>
    </source>
</evidence>
<dbReference type="GO" id="GO:0003677">
    <property type="term" value="F:DNA binding"/>
    <property type="evidence" value="ECO:0007669"/>
    <property type="project" value="UniProtKB-UniRule"/>
</dbReference>
<evidence type="ECO:0000313" key="5">
    <source>
        <dbReference type="EMBL" id="SMQ12489.1"/>
    </source>
</evidence>
<sequence length="555" mass="61163">MPDKTHSPAHAAQTLFNQIAPEAASIAAPFVERLFAAFTNGDTFIYISPTDSETLAQAQPIVGNDSRSPIVLHKNQLFIARNWQLENDLAKQIKRLSTNNYITQPENHTKHLREWFKLSGSEDQQAAAALALQENFILISGGPGTGKTTTVAKLLGLLCQNKTLPHIALAAPTGKAAARLSEALQNAVHQIPNLPEATAEHLNALSGQTVHRLLGLKPPQMQPEYHAHNRLALDIVLIDEASMLDNHLLLQLLLALPDHCRVILLGDADQLPSVGAGAILAALSHSKPLQPENIAQLNALLPERTDWHTLAQQHAKLTLSHRFGSDSGIGNLARAVGTGNANAWQTFAQFPEELHTQPENSVKLVKQLYQAHKNYWQAIDSGDVAAAFAEQAKLMVLTALRDDAEQINTLYHQLLQQHRNIAPNEIWFAGQSIMIMRNAPNQNLYNGDIGIIMQPENSENLCAWFQNGDTWRSVPLSRLPECEPAFAITTHKSQGSEYEQVWFVAPTQAEFSRALLYTAITRAKKQFVYWGGESGFQAACGNTENRRSALKQFLA</sequence>
<keyword evidence="7" id="KW-1185">Reference proteome</keyword>
<dbReference type="GO" id="GO:0008854">
    <property type="term" value="F:exodeoxyribonuclease V activity"/>
    <property type="evidence" value="ECO:0007669"/>
    <property type="project" value="InterPro"/>
</dbReference>
<keyword evidence="3" id="KW-0413">Isomerase</keyword>
<organism evidence="6 7">
    <name type="scientific">Kingella negevensis</name>
    <dbReference type="NCBI Taxonomy" id="1522312"/>
    <lineage>
        <taxon>Bacteria</taxon>
        <taxon>Pseudomonadati</taxon>
        <taxon>Pseudomonadota</taxon>
        <taxon>Betaproteobacteria</taxon>
        <taxon>Neisseriales</taxon>
        <taxon>Neisseriaceae</taxon>
        <taxon>Kingella</taxon>
    </lineage>
</organism>
<dbReference type="CDD" id="cd17933">
    <property type="entry name" value="DEXSc_RecD-like"/>
    <property type="match status" value="1"/>
</dbReference>
<dbReference type="InterPro" id="IPR027785">
    <property type="entry name" value="UvrD-like_helicase_C"/>
</dbReference>
<dbReference type="PANTHER" id="PTHR43788">
    <property type="entry name" value="DNA2/NAM7 HELICASE FAMILY MEMBER"/>
    <property type="match status" value="1"/>
</dbReference>
<dbReference type="HAMAP" id="MF_01487">
    <property type="entry name" value="RecD"/>
    <property type="match status" value="1"/>
</dbReference>
<dbReference type="OrthoDB" id="9803432at2"/>
<dbReference type="SUPFAM" id="SSF52540">
    <property type="entry name" value="P-loop containing nucleoside triphosphate hydrolases"/>
    <property type="match status" value="2"/>
</dbReference>
<comment type="subunit">
    <text evidence="3">Heterotrimer of RecB, RecC and RecD. All subunits contribute to DNA-binding.</text>
</comment>
<evidence type="ECO:0000256" key="1">
    <source>
        <dbReference type="ARBA" id="ARBA00022741"/>
    </source>
</evidence>
<comment type="function">
    <text evidence="3">A helicase/nuclease that prepares dsDNA breaks (DSB) for recombinational DNA repair. Binds to DSBs and unwinds DNA via a highly rapid and processive ATP-dependent bidirectional helicase activity. Unwinds dsDNA until it encounters a Chi (crossover hotspot instigator) sequence from the 3' direction. Cuts ssDNA a few nucleotides 3' to the Chi site. The properties and activities of the enzyme are changed at Chi. The Chi-altered holoenzyme produces a long 3'-ssDNA overhang and facilitates RecA-binding to the ssDNA for homologous DNA recombination and repair. Holoenzyme degrades any linearized DNA that is unable to undergo homologous recombination. In the holoenzyme this subunit has ssDNA-dependent ATPase and 5'-3' helicase activity. When added to pre-assembled RecBC greatly stimulates nuclease activity and augments holoenzyme processivity. Negatively regulates the RecA-loading ability of RecBCD.</text>
</comment>
<dbReference type="InterPro" id="IPR003593">
    <property type="entry name" value="AAA+_ATPase"/>
</dbReference>
<keyword evidence="3" id="KW-0347">Helicase</keyword>
<dbReference type="PANTHER" id="PTHR43788:SF6">
    <property type="entry name" value="DNA HELICASE B"/>
    <property type="match status" value="1"/>
</dbReference>
<reference evidence="6 7" key="2">
    <citation type="submission" date="2017-06" db="EMBL/GenBank/DDBJ databases">
        <authorList>
            <person name="Kim H.J."/>
            <person name="Triplett B.A."/>
        </authorList>
    </citation>
    <scope>NUCLEOTIDE SEQUENCE [LARGE SCALE GENOMIC DNA]</scope>
    <source>
        <strain evidence="6">Kingella_eburonensis</strain>
    </source>
</reference>
<feature type="binding site" evidence="3">
    <location>
        <begin position="141"/>
        <end position="148"/>
    </location>
    <ligand>
        <name>ATP</name>
        <dbReference type="ChEBI" id="CHEBI:30616"/>
    </ligand>
</feature>
<dbReference type="STRING" id="1522312.GCA_900177895_00802"/>
<protein>
    <recommendedName>
        <fullName evidence="3">RecBCD enzyme subunit RecD</fullName>
        <ecNumber evidence="3">5.6.2.3</ecNumber>
    </recommendedName>
    <alternativeName>
        <fullName evidence="3">DNA 5'-3' helicase subunit RecD</fullName>
    </alternativeName>
    <alternativeName>
        <fullName evidence="3">Exonuclease V subunit RecD</fullName>
        <shortName evidence="3">ExoV subunit RecD</shortName>
    </alternativeName>
    <alternativeName>
        <fullName evidence="3">Helicase/nuclease RecBCD subunit RecD</fullName>
    </alternativeName>
</protein>
<dbReference type="NCBIfam" id="TIGR01447">
    <property type="entry name" value="recD"/>
    <property type="match status" value="1"/>
</dbReference>
<comment type="similarity">
    <text evidence="3">Belongs to the RecD family.</text>
</comment>
<dbReference type="Pfam" id="PF13245">
    <property type="entry name" value="AAA_19"/>
    <property type="match status" value="1"/>
</dbReference>
<evidence type="ECO:0000256" key="3">
    <source>
        <dbReference type="HAMAP-Rule" id="MF_01487"/>
    </source>
</evidence>
<reference evidence="5" key="1">
    <citation type="submission" date="2017-05" db="EMBL/GenBank/DDBJ databases">
        <authorList>
            <person name="Song R."/>
            <person name="Chenine A.L."/>
            <person name="Ruprecht R.M."/>
        </authorList>
    </citation>
    <scope>NUCLEOTIDE SEQUENCE</scope>
    <source>
        <strain evidence="5">Kingella_eburonensis</strain>
    </source>
</reference>
<dbReference type="EMBL" id="FXUV02000026">
    <property type="protein sequence ID" value="SNB70535.1"/>
    <property type="molecule type" value="Genomic_DNA"/>
</dbReference>
<keyword evidence="3" id="KW-0540">Nuclease</keyword>
<keyword evidence="3" id="KW-0234">DNA repair</keyword>
<gene>
    <name evidence="3 6" type="primary">recD</name>
    <name evidence="6" type="ORF">KEBURONENSIS_01344</name>
    <name evidence="5" type="ORF">KEBURONENSIS_01389</name>
</gene>
<dbReference type="Gene3D" id="3.40.50.300">
    <property type="entry name" value="P-loop containing nucleotide triphosphate hydrolases"/>
    <property type="match status" value="2"/>
</dbReference>
<evidence type="ECO:0000313" key="6">
    <source>
        <dbReference type="EMBL" id="SNB70535.1"/>
    </source>
</evidence>
<dbReference type="SMART" id="SM00382">
    <property type="entry name" value="AAA"/>
    <property type="match status" value="1"/>
</dbReference>
<keyword evidence="2 3" id="KW-0067">ATP-binding</keyword>
<keyword evidence="3" id="KW-0269">Exonuclease</keyword>
<dbReference type="GO" id="GO:0017116">
    <property type="term" value="F:single-stranded DNA helicase activity"/>
    <property type="evidence" value="ECO:0007669"/>
    <property type="project" value="TreeGrafter"/>
</dbReference>
<dbReference type="EC" id="5.6.2.3" evidence="3"/>
<dbReference type="GO" id="GO:0009338">
    <property type="term" value="C:exodeoxyribonuclease V complex"/>
    <property type="evidence" value="ECO:0007669"/>
    <property type="project" value="InterPro"/>
</dbReference>
<evidence type="ECO:0000256" key="2">
    <source>
        <dbReference type="ARBA" id="ARBA00022840"/>
    </source>
</evidence>
<dbReference type="InterPro" id="IPR050534">
    <property type="entry name" value="Coronavir_polyprotein_1ab"/>
</dbReference>
<feature type="domain" description="AAA+ ATPase" evidence="4">
    <location>
        <begin position="133"/>
        <end position="293"/>
    </location>
</feature>
<dbReference type="Pfam" id="PF13538">
    <property type="entry name" value="UvrD_C_2"/>
    <property type="match status" value="1"/>
</dbReference>